<dbReference type="GO" id="GO:0016491">
    <property type="term" value="F:oxidoreductase activity"/>
    <property type="evidence" value="ECO:0007669"/>
    <property type="project" value="UniProtKB-KW"/>
</dbReference>
<dbReference type="EMBL" id="AP023354">
    <property type="protein sequence ID" value="BCJ30015.1"/>
    <property type="molecule type" value="Genomic_DNA"/>
</dbReference>
<dbReference type="InterPro" id="IPR036010">
    <property type="entry name" value="2Fe-2S_ferredoxin-like_sf"/>
</dbReference>
<dbReference type="Proteomes" id="UP000680750">
    <property type="component" value="Chromosome"/>
</dbReference>
<name>A0A810L544_9ACTN</name>
<dbReference type="AlphaFoldDB" id="A0A810L544"/>
<proteinExistence type="predicted"/>
<dbReference type="KEGG" id="aser:Asera_41230"/>
<dbReference type="Gene3D" id="3.10.20.440">
    <property type="entry name" value="2Fe-2S iron-sulphur cluster binding domain, sarcosine oxidase, alpha subunit, N-terminal domain"/>
    <property type="match status" value="1"/>
</dbReference>
<evidence type="ECO:0000313" key="3">
    <source>
        <dbReference type="Proteomes" id="UP000680750"/>
    </source>
</evidence>
<evidence type="ECO:0008006" key="4">
    <source>
        <dbReference type="Google" id="ProtNLM"/>
    </source>
</evidence>
<gene>
    <name evidence="2" type="ORF">Asera_41230</name>
</gene>
<dbReference type="OrthoDB" id="573392at2"/>
<evidence type="ECO:0000256" key="1">
    <source>
        <dbReference type="ARBA" id="ARBA00023002"/>
    </source>
</evidence>
<organism evidence="2 3">
    <name type="scientific">Actinocatenispora sera</name>
    <dbReference type="NCBI Taxonomy" id="390989"/>
    <lineage>
        <taxon>Bacteria</taxon>
        <taxon>Bacillati</taxon>
        <taxon>Actinomycetota</taxon>
        <taxon>Actinomycetes</taxon>
        <taxon>Micromonosporales</taxon>
        <taxon>Micromonosporaceae</taxon>
        <taxon>Actinocatenispora</taxon>
    </lineage>
</organism>
<evidence type="ECO:0000313" key="2">
    <source>
        <dbReference type="EMBL" id="BCJ30015.1"/>
    </source>
</evidence>
<keyword evidence="3" id="KW-1185">Reference proteome</keyword>
<dbReference type="GO" id="GO:0051536">
    <property type="term" value="F:iron-sulfur cluster binding"/>
    <property type="evidence" value="ECO:0007669"/>
    <property type="project" value="InterPro"/>
</dbReference>
<dbReference type="Pfam" id="PF13510">
    <property type="entry name" value="Fer2_4"/>
    <property type="match status" value="1"/>
</dbReference>
<dbReference type="SUPFAM" id="SSF54292">
    <property type="entry name" value="2Fe-2S ferredoxin-like"/>
    <property type="match status" value="1"/>
</dbReference>
<keyword evidence="1" id="KW-0560">Oxidoreductase</keyword>
<reference evidence="2" key="1">
    <citation type="submission" date="2020-08" db="EMBL/GenBank/DDBJ databases">
        <title>Whole genome shotgun sequence of Actinocatenispora sera NBRC 101916.</title>
        <authorList>
            <person name="Komaki H."/>
            <person name="Tamura T."/>
        </authorList>
    </citation>
    <scope>NUCLEOTIDE SEQUENCE</scope>
    <source>
        <strain evidence="2">NBRC 101916</strain>
    </source>
</reference>
<protein>
    <recommendedName>
        <fullName evidence="4">2Fe-2S iron-sulfur cluster protein</fullName>
    </recommendedName>
</protein>
<accession>A0A810L544</accession>
<sequence>MSDDEAQGPYRVVDDPVEPTAEPIGEIVLDGTAVSLRPGETVAAAMLAAGRVGWDGGRGAVFCGIGVCYGCLVTVNDMPSIRACRYVARPSDVVTTARHGGTR</sequence>
<dbReference type="RefSeq" id="WP_030444589.1">
    <property type="nucleotide sequence ID" value="NZ_AP023354.1"/>
</dbReference>
<dbReference type="InterPro" id="IPR042204">
    <property type="entry name" value="2Fe-2S-bd_N"/>
</dbReference>